<dbReference type="EMBL" id="NSCI01000009">
    <property type="protein sequence ID" value="RAW91407.1"/>
    <property type="molecule type" value="Genomic_DNA"/>
</dbReference>
<accession>A0A329VK86</accession>
<dbReference type="GeneID" id="48848799"/>
<organism evidence="1 2">
    <name type="scientific">Photorhabdus laumondii subsp. clarkei</name>
    <dbReference type="NCBI Taxonomy" id="2029685"/>
    <lineage>
        <taxon>Bacteria</taxon>
        <taxon>Pseudomonadati</taxon>
        <taxon>Pseudomonadota</taxon>
        <taxon>Gammaproteobacteria</taxon>
        <taxon>Enterobacterales</taxon>
        <taxon>Morganellaceae</taxon>
        <taxon>Photorhabdus</taxon>
    </lineage>
</organism>
<dbReference type="Proteomes" id="UP000250870">
    <property type="component" value="Unassembled WGS sequence"/>
</dbReference>
<dbReference type="Pfam" id="PF21510">
    <property type="entry name" value="PirA-like"/>
    <property type="match status" value="1"/>
</dbReference>
<dbReference type="RefSeq" id="WP_011146757.1">
    <property type="nucleotide sequence ID" value="NZ_CAWNWQ010000009.1"/>
</dbReference>
<dbReference type="InterPro" id="IPR048982">
    <property type="entry name" value="PirA-like"/>
</dbReference>
<evidence type="ECO:0000313" key="1">
    <source>
        <dbReference type="EMBL" id="RAW91407.1"/>
    </source>
</evidence>
<protein>
    <submittedName>
        <fullName evidence="1">Uncharacterized protein</fullName>
    </submittedName>
</protein>
<evidence type="ECO:0000313" key="2">
    <source>
        <dbReference type="Proteomes" id="UP000250870"/>
    </source>
</evidence>
<reference evidence="1 2" key="1">
    <citation type="journal article" date="2018" name="Int. J. Syst. Evol. Microbiol.">
        <title>Whole-genome-based revisit of Photorhabdus phylogeny: proposal for the elevation of most Photorhabdus subspecies to the species level and description of one novel species Photorhabdus bodei sp. nov., and one novel subspecies Photorhabdus laumondii subsp. clarkei subsp. nov.</title>
        <authorList>
            <person name="Machado R.A.R."/>
            <person name="Wuthrich D."/>
            <person name="Kuhnert P."/>
            <person name="Arce C.C.M."/>
            <person name="Thonen L."/>
            <person name="Ruiz C."/>
            <person name="Zhang X."/>
            <person name="Robert C.A.M."/>
            <person name="Karimi J."/>
            <person name="Kamali S."/>
            <person name="Ma J."/>
            <person name="Bruggmann R."/>
            <person name="Erb M."/>
        </authorList>
    </citation>
    <scope>NUCLEOTIDE SEQUENCE [LARGE SCALE GENOMIC DNA]</scope>
    <source>
        <strain evidence="1 2">BOJ-47</strain>
    </source>
</reference>
<name>A0A329VK86_9GAMM</name>
<sequence length="114" mass="13054">MPTNNSNNKETNMISTNFKIFLNPNQAIEAYKNGNIAIPIRWRSIAIKNNGQAAMRVLNFWASPFGEYEFYNSIDVWPGETKILNAPPNAVYYYRITAVNLDATLTTEAEFNWI</sequence>
<proteinExistence type="predicted"/>
<gene>
    <name evidence="1" type="ORF">CKY01_09205</name>
</gene>
<dbReference type="AlphaFoldDB" id="A0A329VK86"/>
<comment type="caution">
    <text evidence="1">The sequence shown here is derived from an EMBL/GenBank/DDBJ whole genome shotgun (WGS) entry which is preliminary data.</text>
</comment>